<comment type="caution">
    <text evidence="2">The sequence shown here is derived from an EMBL/GenBank/DDBJ whole genome shotgun (WGS) entry which is preliminary data.</text>
</comment>
<evidence type="ECO:0000313" key="3">
    <source>
        <dbReference type="Proteomes" id="UP001597285"/>
    </source>
</evidence>
<keyword evidence="1" id="KW-0175">Coiled coil</keyword>
<feature type="coiled-coil region" evidence="1">
    <location>
        <begin position="13"/>
        <end position="40"/>
    </location>
</feature>
<gene>
    <name evidence="2" type="ORF">ACFSBK_05995</name>
</gene>
<reference evidence="3" key="1">
    <citation type="journal article" date="2019" name="Int. J. Syst. Evol. Microbiol.">
        <title>The Global Catalogue of Microorganisms (GCM) 10K type strain sequencing project: providing services to taxonomists for standard genome sequencing and annotation.</title>
        <authorList>
            <consortium name="The Broad Institute Genomics Platform"/>
            <consortium name="The Broad Institute Genome Sequencing Center for Infectious Disease"/>
            <person name="Wu L."/>
            <person name="Ma J."/>
        </authorList>
    </citation>
    <scope>NUCLEOTIDE SEQUENCE [LARGE SCALE GENOMIC DNA]</scope>
    <source>
        <strain evidence="3">KCTC 42143</strain>
    </source>
</reference>
<name>A0ABW4NMA9_9LACT</name>
<organism evidence="2 3">
    <name type="scientific">Carnobacterium antarcticum</name>
    <dbReference type="NCBI Taxonomy" id="2126436"/>
    <lineage>
        <taxon>Bacteria</taxon>
        <taxon>Bacillati</taxon>
        <taxon>Bacillota</taxon>
        <taxon>Bacilli</taxon>
        <taxon>Lactobacillales</taxon>
        <taxon>Carnobacteriaceae</taxon>
        <taxon>Carnobacterium</taxon>
    </lineage>
</organism>
<dbReference type="Proteomes" id="UP001597285">
    <property type="component" value="Unassembled WGS sequence"/>
</dbReference>
<evidence type="ECO:0000256" key="1">
    <source>
        <dbReference type="SAM" id="Coils"/>
    </source>
</evidence>
<dbReference type="RefSeq" id="WP_156413247.1">
    <property type="nucleotide sequence ID" value="NZ_JBHSQC010000025.1"/>
</dbReference>
<sequence length="49" mass="5764">MNNTKINIEYINLDELKKLINKAKTQVEQLEKTVTELSEFEPKIKNLES</sequence>
<proteinExistence type="predicted"/>
<accession>A0ABW4NMA9</accession>
<protein>
    <submittedName>
        <fullName evidence="2">Uncharacterized protein</fullName>
    </submittedName>
</protein>
<keyword evidence="3" id="KW-1185">Reference proteome</keyword>
<evidence type="ECO:0000313" key="2">
    <source>
        <dbReference type="EMBL" id="MFD1799401.1"/>
    </source>
</evidence>
<dbReference type="EMBL" id="JBHUFF010000013">
    <property type="protein sequence ID" value="MFD1799401.1"/>
    <property type="molecule type" value="Genomic_DNA"/>
</dbReference>